<reference evidence="5" key="1">
    <citation type="journal article" date="2011" name="PLoS Biol.">
        <title>Gene gain and loss during evolution of obligate parasitism in the white rust pathogen of Arabidopsis thaliana.</title>
        <authorList>
            <person name="Kemen E."/>
            <person name="Gardiner A."/>
            <person name="Schultz-Larsen T."/>
            <person name="Kemen A.C."/>
            <person name="Balmuth A.L."/>
            <person name="Robert-Seilaniantz A."/>
            <person name="Bailey K."/>
            <person name="Holub E."/>
            <person name="Studholme D.J."/>
            <person name="Maclean D."/>
            <person name="Jones J.D."/>
        </authorList>
    </citation>
    <scope>NUCLEOTIDE SEQUENCE</scope>
</reference>
<dbReference type="Pfam" id="PF07732">
    <property type="entry name" value="Cu-oxidase_3"/>
    <property type="match status" value="1"/>
</dbReference>
<comment type="similarity">
    <text evidence="1">Belongs to the multicopper oxidase family.</text>
</comment>
<dbReference type="AlphaFoldDB" id="F0WGD2"/>
<dbReference type="InterPro" id="IPR011706">
    <property type="entry name" value="Cu-oxidase_C"/>
</dbReference>
<evidence type="ECO:0000259" key="3">
    <source>
        <dbReference type="Pfam" id="PF07731"/>
    </source>
</evidence>
<dbReference type="PANTHER" id="PTHR11709:SF511">
    <property type="entry name" value="LACCASE"/>
    <property type="match status" value="1"/>
</dbReference>
<dbReference type="SUPFAM" id="SSF49503">
    <property type="entry name" value="Cupredoxins"/>
    <property type="match status" value="3"/>
</dbReference>
<dbReference type="Gene3D" id="2.60.40.420">
    <property type="entry name" value="Cupredoxins - blue copper proteins"/>
    <property type="match status" value="3"/>
</dbReference>
<gene>
    <name evidence="5" type="primary">AlNc14C90G5664</name>
    <name evidence="5" type="ORF">ALNC14_064360</name>
</gene>
<name>F0WGD2_9STRA</name>
<protein>
    <submittedName>
        <fullName evidence="5">Multicopper oxidase putative</fullName>
    </submittedName>
</protein>
<dbReference type="Pfam" id="PF07731">
    <property type="entry name" value="Cu-oxidase_2"/>
    <property type="match status" value="1"/>
</dbReference>
<evidence type="ECO:0000256" key="1">
    <source>
        <dbReference type="ARBA" id="ARBA00010609"/>
    </source>
</evidence>
<organism evidence="5">
    <name type="scientific">Albugo laibachii Nc14</name>
    <dbReference type="NCBI Taxonomy" id="890382"/>
    <lineage>
        <taxon>Eukaryota</taxon>
        <taxon>Sar</taxon>
        <taxon>Stramenopiles</taxon>
        <taxon>Oomycota</taxon>
        <taxon>Peronosporomycetes</taxon>
        <taxon>Albuginales</taxon>
        <taxon>Albuginaceae</taxon>
        <taxon>Albugo</taxon>
    </lineage>
</organism>
<proteinExistence type="inferred from homology"/>
<dbReference type="InterPro" id="IPR045087">
    <property type="entry name" value="Cu-oxidase_fam"/>
</dbReference>
<dbReference type="Pfam" id="PF00394">
    <property type="entry name" value="Cu-oxidase"/>
    <property type="match status" value="1"/>
</dbReference>
<dbReference type="HOGENOM" id="CLU_006504_7_3_1"/>
<dbReference type="InterPro" id="IPR011707">
    <property type="entry name" value="Cu-oxidase-like_N"/>
</dbReference>
<dbReference type="GO" id="GO:0016491">
    <property type="term" value="F:oxidoreductase activity"/>
    <property type="evidence" value="ECO:0007669"/>
    <property type="project" value="InterPro"/>
</dbReference>
<feature type="domain" description="Plastocyanin-like" evidence="2">
    <location>
        <begin position="156"/>
        <end position="302"/>
    </location>
</feature>
<evidence type="ECO:0000313" key="5">
    <source>
        <dbReference type="EMBL" id="CCA20293.1"/>
    </source>
</evidence>
<feature type="domain" description="Plastocyanin-like" evidence="4">
    <location>
        <begin position="38"/>
        <end position="146"/>
    </location>
</feature>
<accession>F0WGD2</accession>
<dbReference type="InterPro" id="IPR001117">
    <property type="entry name" value="Cu-oxidase_2nd"/>
</dbReference>
<dbReference type="PANTHER" id="PTHR11709">
    <property type="entry name" value="MULTI-COPPER OXIDASE"/>
    <property type="match status" value="1"/>
</dbReference>
<feature type="domain" description="Plastocyanin-like" evidence="3">
    <location>
        <begin position="402"/>
        <end position="548"/>
    </location>
</feature>
<evidence type="ECO:0000259" key="4">
    <source>
        <dbReference type="Pfam" id="PF07732"/>
    </source>
</evidence>
<dbReference type="EMBL" id="FR824135">
    <property type="protein sequence ID" value="CCA20293.1"/>
    <property type="molecule type" value="Genomic_DNA"/>
</dbReference>
<reference evidence="5" key="2">
    <citation type="submission" date="2011-02" db="EMBL/GenBank/DDBJ databases">
        <authorList>
            <person name="MacLean D."/>
        </authorList>
    </citation>
    <scope>NUCLEOTIDE SEQUENCE</scope>
</reference>
<dbReference type="GO" id="GO:0005507">
    <property type="term" value="F:copper ion binding"/>
    <property type="evidence" value="ECO:0007669"/>
    <property type="project" value="InterPro"/>
</dbReference>
<dbReference type="InterPro" id="IPR008972">
    <property type="entry name" value="Cupredoxin"/>
</dbReference>
<dbReference type="CDD" id="cd04205">
    <property type="entry name" value="CuRO_2_LCC_like"/>
    <property type="match status" value="1"/>
</dbReference>
<sequence>MTKLSKYLSTALYAIAPNLLSANDTVQLDWTITRFLASYDGVQRSVIGINGQSTSNFTVRVKCGSRVIIKTTSDVEEGVAIHWHGMFQKTTQEMDGVGGVTQCPLTSKKTIVYDFLAIPCGTHWFHAHLKTEYMDGLRGAFIVEDSPHENKVVADEDYVLQMADYYHEESASLFQKATDISLNPTGAKPVWNTVLINDRGRIDCTKVDKTLFPVCNKQQPLTTIIFETGKTYRLRLINMGGFAPLNFSVDNHEMTVVAADGVRVKPSRKVNSVRLFVAQTMDVLIEAVGEANQQYFMRSKSNFGPPYTSLPREKFPADFNPVGLGRVVYGEKAVTPCDPKSKDWKTIDTLENDVDLVSLIPVIFPKDAQQNCSILQFTIKTTPSDPNWLGYVSVDQSPFTTFVLPTLPTLYALALGREIPVSSNPLFLASAEMVQTIFIYNLNPAVHPMHLHGFIFRILFVGNVPIDKIGSSCGKGTPVPPSRYKESIIERDVASVTGCTPDNLGNCQDAGLLVIQFYTDNPGAWLLHCHIEWHFATGFTSTVIVDEKQFSQNPKGLGVFDEGLVGTCGEEPTYRP</sequence>
<evidence type="ECO:0000259" key="2">
    <source>
        <dbReference type="Pfam" id="PF00394"/>
    </source>
</evidence>